<dbReference type="GO" id="GO:0005829">
    <property type="term" value="C:cytosol"/>
    <property type="evidence" value="ECO:0007669"/>
    <property type="project" value="TreeGrafter"/>
</dbReference>
<comment type="function">
    <text evidence="6">Involved in transcription antitermination. Required for transcription of ribosomal RNA (rRNA) genes. Binds specifically to the boxA antiterminator sequence of the ribosomal RNA (rrn) operons.</text>
</comment>
<organism evidence="8 9">
    <name type="scientific">Terrimicrobium sacchariphilum</name>
    <dbReference type="NCBI Taxonomy" id="690879"/>
    <lineage>
        <taxon>Bacteria</taxon>
        <taxon>Pseudomonadati</taxon>
        <taxon>Verrucomicrobiota</taxon>
        <taxon>Terrimicrobiia</taxon>
        <taxon>Terrimicrobiales</taxon>
        <taxon>Terrimicrobiaceae</taxon>
        <taxon>Terrimicrobium</taxon>
    </lineage>
</organism>
<keyword evidence="3 6" id="KW-0694">RNA-binding</keyword>
<dbReference type="STRING" id="690879.TSACC_2497"/>
<accession>A0A146G374</accession>
<keyword evidence="9" id="KW-1185">Reference proteome</keyword>
<evidence type="ECO:0000259" key="7">
    <source>
        <dbReference type="Pfam" id="PF01029"/>
    </source>
</evidence>
<reference evidence="9" key="1">
    <citation type="journal article" date="2017" name="Genome Announc.">
        <title>Draft Genome Sequence of Terrimicrobium sacchariphilum NM-5T, a Facultative Anaerobic Soil Bacterium of the Class Spartobacteria.</title>
        <authorList>
            <person name="Qiu Y.L."/>
            <person name="Tourlousse D.M."/>
            <person name="Matsuura N."/>
            <person name="Ohashi A."/>
            <person name="Sekiguchi Y."/>
        </authorList>
    </citation>
    <scope>NUCLEOTIDE SEQUENCE [LARGE SCALE GENOMIC DNA]</scope>
    <source>
        <strain evidence="9">NM-5</strain>
    </source>
</reference>
<dbReference type="InParanoid" id="A0A146G374"/>
<comment type="similarity">
    <text evidence="1 6">Belongs to the NusB family.</text>
</comment>
<dbReference type="InterPro" id="IPR035926">
    <property type="entry name" value="NusB-like_sf"/>
</dbReference>
<keyword evidence="2 6" id="KW-0889">Transcription antitermination</keyword>
<dbReference type="GO" id="GO:0006353">
    <property type="term" value="P:DNA-templated transcription termination"/>
    <property type="evidence" value="ECO:0007669"/>
    <property type="project" value="UniProtKB-UniRule"/>
</dbReference>
<evidence type="ECO:0000256" key="6">
    <source>
        <dbReference type="HAMAP-Rule" id="MF_00073"/>
    </source>
</evidence>
<dbReference type="GO" id="GO:0031564">
    <property type="term" value="P:transcription antitermination"/>
    <property type="evidence" value="ECO:0007669"/>
    <property type="project" value="UniProtKB-KW"/>
</dbReference>
<dbReference type="InterPro" id="IPR011605">
    <property type="entry name" value="NusB_fam"/>
</dbReference>
<dbReference type="HAMAP" id="MF_00073">
    <property type="entry name" value="NusB"/>
    <property type="match status" value="1"/>
</dbReference>
<dbReference type="PANTHER" id="PTHR11078">
    <property type="entry name" value="N UTILIZATION SUBSTANCE PROTEIN B-RELATED"/>
    <property type="match status" value="1"/>
</dbReference>
<dbReference type="Gene3D" id="1.10.940.10">
    <property type="entry name" value="NusB-like"/>
    <property type="match status" value="1"/>
</dbReference>
<evidence type="ECO:0000256" key="3">
    <source>
        <dbReference type="ARBA" id="ARBA00022884"/>
    </source>
</evidence>
<proteinExistence type="inferred from homology"/>
<evidence type="ECO:0000256" key="5">
    <source>
        <dbReference type="ARBA" id="ARBA00023163"/>
    </source>
</evidence>
<dbReference type="EMBL" id="BDCO01000002">
    <property type="protein sequence ID" value="GAT32100.1"/>
    <property type="molecule type" value="Genomic_DNA"/>
</dbReference>
<evidence type="ECO:0000256" key="1">
    <source>
        <dbReference type="ARBA" id="ARBA00005952"/>
    </source>
</evidence>
<dbReference type="Proteomes" id="UP000076023">
    <property type="component" value="Unassembled WGS sequence"/>
</dbReference>
<name>A0A146G374_TERSA</name>
<dbReference type="SUPFAM" id="SSF48013">
    <property type="entry name" value="NusB-like"/>
    <property type="match status" value="1"/>
</dbReference>
<sequence>MGVRREGREAAVQYLYLREVNGECDLESFYKFRGLSPAARRFTGELVAGTMKEQEGIDETIRKSAQNYELNRISAVDRNILRVAIYEMLHCPDTPPVVSINEGIEIAKKYSTEESGRFVNGVLDQVRSSLARPARTAAN</sequence>
<evidence type="ECO:0000256" key="4">
    <source>
        <dbReference type="ARBA" id="ARBA00023015"/>
    </source>
</evidence>
<dbReference type="InterPro" id="IPR006027">
    <property type="entry name" value="NusB_RsmB_TIM44"/>
</dbReference>
<evidence type="ECO:0000313" key="9">
    <source>
        <dbReference type="Proteomes" id="UP000076023"/>
    </source>
</evidence>
<protein>
    <recommendedName>
        <fullName evidence="6">Transcription antitermination protein NusB</fullName>
    </recommendedName>
    <alternativeName>
        <fullName evidence="6">Antitermination factor NusB</fullName>
    </alternativeName>
</protein>
<evidence type="ECO:0000256" key="2">
    <source>
        <dbReference type="ARBA" id="ARBA00022814"/>
    </source>
</evidence>
<dbReference type="FunCoup" id="A0A146G374">
    <property type="interactions" value="320"/>
</dbReference>
<dbReference type="AlphaFoldDB" id="A0A146G374"/>
<comment type="caution">
    <text evidence="8">The sequence shown here is derived from an EMBL/GenBank/DDBJ whole genome shotgun (WGS) entry which is preliminary data.</text>
</comment>
<dbReference type="RefSeq" id="WP_075077951.1">
    <property type="nucleotide sequence ID" value="NZ_BDCO01000002.1"/>
</dbReference>
<dbReference type="Pfam" id="PF01029">
    <property type="entry name" value="NusB"/>
    <property type="match status" value="1"/>
</dbReference>
<keyword evidence="5 6" id="KW-0804">Transcription</keyword>
<gene>
    <name evidence="6" type="primary">nusB</name>
    <name evidence="8" type="ORF">TSACC_2497</name>
</gene>
<dbReference type="PANTHER" id="PTHR11078:SF3">
    <property type="entry name" value="ANTITERMINATION NUSB DOMAIN-CONTAINING PROTEIN"/>
    <property type="match status" value="1"/>
</dbReference>
<dbReference type="OrthoDB" id="9811381at2"/>
<evidence type="ECO:0000313" key="8">
    <source>
        <dbReference type="EMBL" id="GAT32100.1"/>
    </source>
</evidence>
<dbReference type="GO" id="GO:0003723">
    <property type="term" value="F:RNA binding"/>
    <property type="evidence" value="ECO:0007669"/>
    <property type="project" value="UniProtKB-UniRule"/>
</dbReference>
<dbReference type="NCBIfam" id="TIGR01951">
    <property type="entry name" value="nusB"/>
    <property type="match status" value="1"/>
</dbReference>
<feature type="domain" description="NusB/RsmB/TIM44" evidence="7">
    <location>
        <begin position="7"/>
        <end position="126"/>
    </location>
</feature>
<keyword evidence="4 6" id="KW-0805">Transcription regulation</keyword>